<gene>
    <name evidence="1" type="ORF">AB852_33615</name>
</gene>
<proteinExistence type="predicted"/>
<protein>
    <submittedName>
        <fullName evidence="1">Chemotaxis protein</fullName>
    </submittedName>
</protein>
<dbReference type="InterPro" id="IPR041289">
    <property type="entry name" value="Bact_RF_family3"/>
</dbReference>
<keyword evidence="2" id="KW-1185">Reference proteome</keyword>
<dbReference type="AlphaFoldDB" id="A0A1Q4UYC0"/>
<dbReference type="RefSeq" id="WP_073794572.1">
    <property type="nucleotide sequence ID" value="NZ_LFBV01000011.1"/>
</dbReference>
<dbReference type="Pfam" id="PF18845">
    <property type="entry name" value="baeRF_family3"/>
    <property type="match status" value="1"/>
</dbReference>
<dbReference type="Proteomes" id="UP000186455">
    <property type="component" value="Unassembled WGS sequence"/>
</dbReference>
<comment type="caution">
    <text evidence="1">The sequence shown here is derived from an EMBL/GenBank/DDBJ whole genome shotgun (WGS) entry which is preliminary data.</text>
</comment>
<dbReference type="SUPFAM" id="SSF55315">
    <property type="entry name" value="L30e-like"/>
    <property type="match status" value="1"/>
</dbReference>
<organism evidence="1 2">
    <name type="scientific">Streptomyces uncialis</name>
    <dbReference type="NCBI Taxonomy" id="1048205"/>
    <lineage>
        <taxon>Bacteria</taxon>
        <taxon>Bacillati</taxon>
        <taxon>Actinomycetota</taxon>
        <taxon>Actinomycetes</taxon>
        <taxon>Kitasatosporales</taxon>
        <taxon>Streptomycetaceae</taxon>
        <taxon>Streptomyces</taxon>
    </lineage>
</organism>
<dbReference type="EMBL" id="LFBV01000011">
    <property type="protein sequence ID" value="OKH90571.1"/>
    <property type="molecule type" value="Genomic_DNA"/>
</dbReference>
<dbReference type="Gene3D" id="3.30.1330.30">
    <property type="match status" value="1"/>
</dbReference>
<evidence type="ECO:0000313" key="2">
    <source>
        <dbReference type="Proteomes" id="UP000186455"/>
    </source>
</evidence>
<name>A0A1Q4UYC0_9ACTN</name>
<dbReference type="STRING" id="1048205.AB852_33615"/>
<accession>A0A1Q4UYC0</accession>
<reference evidence="1 2" key="1">
    <citation type="submission" date="2015-06" db="EMBL/GenBank/DDBJ databases">
        <title>Cloning and characterization of the uncialamcin biosynthetic gene cluster.</title>
        <authorList>
            <person name="Yan X."/>
            <person name="Huang T."/>
            <person name="Ge H."/>
            <person name="Shen B."/>
        </authorList>
    </citation>
    <scope>NUCLEOTIDE SEQUENCE [LARGE SCALE GENOMIC DNA]</scope>
    <source>
        <strain evidence="1 2">DCA2648</strain>
    </source>
</reference>
<sequence length="368" mass="40587">MHPRLDPRTLARLREPRPYPALSLLMPTHRREPHHAQDHVRLRNLVAEAKNRLRADPAATRARSADIADQLDQAVAATDLALAEDGLAVFAAPGEHQVWYLNRAVPERVVLSDTFLTRNLVAADLADRPYWVLAVSADHISLWDGRAERVSEVRTGPFPLVRSLADPDAERQERVGDLPSTFRDEATRAFLRRADEAMAAVLADRPRPLYAAGEAAALTTLAEVGGASDGGAGEMFRVPHGGLAQGPPELVWQAVLPFHSARQEAENGAVLRDLDRARGRREFAAGADEVWRNATEGRVDLLAVEENYRVTVRDDGHHLMPARHDDLDSREDLVDEIVERCLTTGATVRFLPDGTLADLGRIAGVLRY</sequence>
<dbReference type="InterPro" id="IPR029064">
    <property type="entry name" value="Ribosomal_eL30-like_sf"/>
</dbReference>
<evidence type="ECO:0000313" key="1">
    <source>
        <dbReference type="EMBL" id="OKH90571.1"/>
    </source>
</evidence>